<dbReference type="RefSeq" id="WP_050688460.1">
    <property type="nucleotide sequence ID" value="NZ_CP022674.1"/>
</dbReference>
<gene>
    <name evidence="1" type="ORF">CIB87_26635</name>
</gene>
<sequence length="81" mass="8896">MDKKDYLTRVLRMGCMLYAILASAFGTLGIVAIMIIASGDTTSFNYTPFYIGLGAFCYGTSAIALLIRAIFIKKVREEGEK</sequence>
<evidence type="ECO:0000313" key="2">
    <source>
        <dbReference type="Proteomes" id="UP000253834"/>
    </source>
</evidence>
<reference evidence="1 2" key="1">
    <citation type="submission" date="2017-07" db="EMBL/GenBank/DDBJ databases">
        <title>Isolation and development of strain Bacillus megaterium SR7 for enhanced growth and metabolite production under supercritical carbon dioxide.</title>
        <authorList>
            <person name="Freedman A.J.E."/>
            <person name="Peet K.C."/>
            <person name="Boock J.T."/>
            <person name="Penn K."/>
            <person name="Prather K.L.J."/>
            <person name="Thompson J.R."/>
        </authorList>
    </citation>
    <scope>NUCLEOTIDE SEQUENCE [LARGE SCALE GENOMIC DNA]</scope>
    <source>
        <strain evidence="1 2">SR7</strain>
    </source>
</reference>
<organism evidence="1 2">
    <name type="scientific">Priestia megaterium</name>
    <name type="common">Bacillus megaterium</name>
    <dbReference type="NCBI Taxonomy" id="1404"/>
    <lineage>
        <taxon>Bacteria</taxon>
        <taxon>Bacillati</taxon>
        <taxon>Bacillota</taxon>
        <taxon>Bacilli</taxon>
        <taxon>Bacillales</taxon>
        <taxon>Bacillaceae</taxon>
        <taxon>Priestia</taxon>
    </lineage>
</organism>
<dbReference type="Proteomes" id="UP000253834">
    <property type="component" value="Chromosome"/>
</dbReference>
<dbReference type="AlphaFoldDB" id="A0A0L1MAK7"/>
<dbReference type="EMBL" id="CP022674">
    <property type="protein sequence ID" value="AXI32395.1"/>
    <property type="molecule type" value="Genomic_DNA"/>
</dbReference>
<protein>
    <submittedName>
        <fullName evidence="1">Uncharacterized protein</fullName>
    </submittedName>
</protein>
<proteinExistence type="predicted"/>
<name>A0A0L1MAK7_PRIMG</name>
<accession>A0A0L1MAK7</accession>
<evidence type="ECO:0000313" key="1">
    <source>
        <dbReference type="EMBL" id="AXI32395.1"/>
    </source>
</evidence>